<organism evidence="6 7">
    <name type="scientific">Microvirga vignae</name>
    <dbReference type="NCBI Taxonomy" id="1225564"/>
    <lineage>
        <taxon>Bacteria</taxon>
        <taxon>Pseudomonadati</taxon>
        <taxon>Pseudomonadota</taxon>
        <taxon>Alphaproteobacteria</taxon>
        <taxon>Hyphomicrobiales</taxon>
        <taxon>Methylobacteriaceae</taxon>
        <taxon>Microvirga</taxon>
    </lineage>
</organism>
<dbReference type="SMART" id="SM00382">
    <property type="entry name" value="AAA"/>
    <property type="match status" value="1"/>
</dbReference>
<protein>
    <recommendedName>
        <fullName evidence="5">ABC transporter domain-containing protein</fullName>
    </recommendedName>
</protein>
<evidence type="ECO:0000256" key="2">
    <source>
        <dbReference type="ARBA" id="ARBA00022448"/>
    </source>
</evidence>
<dbReference type="InterPro" id="IPR003439">
    <property type="entry name" value="ABC_transporter-like_ATP-bd"/>
</dbReference>
<dbReference type="AlphaFoldDB" id="A0A0H1REX4"/>
<dbReference type="GO" id="GO:0016887">
    <property type="term" value="F:ATP hydrolysis activity"/>
    <property type="evidence" value="ECO:0007669"/>
    <property type="project" value="InterPro"/>
</dbReference>
<keyword evidence="2" id="KW-0813">Transport</keyword>
<gene>
    <name evidence="6" type="ORF">AA309_08280</name>
</gene>
<dbReference type="Pfam" id="PF00005">
    <property type="entry name" value="ABC_tran"/>
    <property type="match status" value="1"/>
</dbReference>
<dbReference type="Gene3D" id="3.40.50.300">
    <property type="entry name" value="P-loop containing nucleotide triphosphate hydrolases"/>
    <property type="match status" value="1"/>
</dbReference>
<evidence type="ECO:0000256" key="1">
    <source>
        <dbReference type="ARBA" id="ARBA00005417"/>
    </source>
</evidence>
<dbReference type="STRING" id="1225564.AA309_08280"/>
<dbReference type="InterPro" id="IPR050166">
    <property type="entry name" value="ABC_transporter_ATP-bind"/>
</dbReference>
<feature type="domain" description="ABC transporter" evidence="5">
    <location>
        <begin position="6"/>
        <end position="218"/>
    </location>
</feature>
<comment type="similarity">
    <text evidence="1">Belongs to the ABC transporter superfamily.</text>
</comment>
<accession>A0A0H1REX4</accession>
<comment type="caution">
    <text evidence="6">The sequence shown here is derived from an EMBL/GenBank/DDBJ whole genome shotgun (WGS) entry which is preliminary data.</text>
</comment>
<evidence type="ECO:0000256" key="3">
    <source>
        <dbReference type="ARBA" id="ARBA00022741"/>
    </source>
</evidence>
<dbReference type="EMBL" id="LCYG01000019">
    <property type="protein sequence ID" value="KLK93639.1"/>
    <property type="molecule type" value="Genomic_DNA"/>
</dbReference>
<evidence type="ECO:0000256" key="4">
    <source>
        <dbReference type="ARBA" id="ARBA00022840"/>
    </source>
</evidence>
<sequence>MAAMTIRLAIDRKVYAARAGAPERVLFENLSLELGDGEVCAIVGPSGIGKSSLLQIIAGLDGDFVGSITSVPQPVGYLFQTPRLLPWRTARQNLELVMFDRPERAGEWLEKVGLSGSEDVYPQRLSLGMARRVALARALAVEPKLLLLDEPFSSLDEETLRGMQDLVATHIARLRSTTLLVTHHWYEAAALAHRVITLDGSPARIVDDRRLQQARAAE</sequence>
<dbReference type="SUPFAM" id="SSF52540">
    <property type="entry name" value="P-loop containing nucleoside triphosphate hydrolases"/>
    <property type="match status" value="1"/>
</dbReference>
<evidence type="ECO:0000259" key="5">
    <source>
        <dbReference type="PROSITE" id="PS50893"/>
    </source>
</evidence>
<dbReference type="InterPro" id="IPR027417">
    <property type="entry name" value="P-loop_NTPase"/>
</dbReference>
<dbReference type="PANTHER" id="PTHR42788">
    <property type="entry name" value="TAURINE IMPORT ATP-BINDING PROTEIN-RELATED"/>
    <property type="match status" value="1"/>
</dbReference>
<proteinExistence type="inferred from homology"/>
<reference evidence="6 7" key="1">
    <citation type="submission" date="2015-05" db="EMBL/GenBank/DDBJ databases">
        <title>Draft genome sequence of Microvirga vignae strain BR3299, a novel nitrogen fixing bacteria isolated from Brazil semi-aired region.</title>
        <authorList>
            <person name="Zilli J.E."/>
            <person name="Passos S.R."/>
            <person name="Leite J."/>
            <person name="Baldani J.I."/>
            <person name="Xavier G.R."/>
            <person name="Rumjaneck N.G."/>
            <person name="Simoes-Araujo J.L."/>
        </authorList>
    </citation>
    <scope>NUCLEOTIDE SEQUENCE [LARGE SCALE GENOMIC DNA]</scope>
    <source>
        <strain evidence="6 7">BR3299</strain>
    </source>
</reference>
<name>A0A0H1REX4_9HYPH</name>
<evidence type="ECO:0000313" key="7">
    <source>
        <dbReference type="Proteomes" id="UP000035489"/>
    </source>
</evidence>
<dbReference type="PATRIC" id="fig|1225564.3.peg.2197"/>
<dbReference type="InterPro" id="IPR017871">
    <property type="entry name" value="ABC_transporter-like_CS"/>
</dbReference>
<dbReference type="PANTHER" id="PTHR42788:SF19">
    <property type="entry name" value="ALIPHATIC SULFONATES IMPORT ATP-BINDING PROTEIN SSUB 2"/>
    <property type="match status" value="1"/>
</dbReference>
<dbReference type="PROSITE" id="PS50893">
    <property type="entry name" value="ABC_TRANSPORTER_2"/>
    <property type="match status" value="1"/>
</dbReference>
<keyword evidence="4" id="KW-0067">ATP-binding</keyword>
<dbReference type="PROSITE" id="PS00211">
    <property type="entry name" value="ABC_TRANSPORTER_1"/>
    <property type="match status" value="1"/>
</dbReference>
<keyword evidence="7" id="KW-1185">Reference proteome</keyword>
<dbReference type="InterPro" id="IPR003593">
    <property type="entry name" value="AAA+_ATPase"/>
</dbReference>
<keyword evidence="3" id="KW-0547">Nucleotide-binding</keyword>
<dbReference type="Proteomes" id="UP000035489">
    <property type="component" value="Unassembled WGS sequence"/>
</dbReference>
<evidence type="ECO:0000313" key="6">
    <source>
        <dbReference type="EMBL" id="KLK93639.1"/>
    </source>
</evidence>
<dbReference type="GO" id="GO:0005524">
    <property type="term" value="F:ATP binding"/>
    <property type="evidence" value="ECO:0007669"/>
    <property type="project" value="UniProtKB-KW"/>
</dbReference>